<feature type="transmembrane region" description="Helical" evidence="8">
    <location>
        <begin position="331"/>
        <end position="352"/>
    </location>
</feature>
<evidence type="ECO:0000256" key="6">
    <source>
        <dbReference type="ARBA" id="ARBA00022989"/>
    </source>
</evidence>
<dbReference type="GO" id="GO:0022857">
    <property type="term" value="F:transmembrane transporter activity"/>
    <property type="evidence" value="ECO:0007669"/>
    <property type="project" value="InterPro"/>
</dbReference>
<evidence type="ECO:0000313" key="10">
    <source>
        <dbReference type="EMBL" id="OGI66375.1"/>
    </source>
</evidence>
<dbReference type="GO" id="GO:0005886">
    <property type="term" value="C:plasma membrane"/>
    <property type="evidence" value="ECO:0007669"/>
    <property type="project" value="UniProtKB-SubCell"/>
</dbReference>
<keyword evidence="7 8" id="KW-0472">Membrane</keyword>
<feature type="transmembrane region" description="Helical" evidence="8">
    <location>
        <begin position="269"/>
        <end position="291"/>
    </location>
</feature>
<evidence type="ECO:0000256" key="4">
    <source>
        <dbReference type="ARBA" id="ARBA00022475"/>
    </source>
</evidence>
<comment type="caution">
    <text evidence="10">The sequence shown here is derived from an EMBL/GenBank/DDBJ whole genome shotgun (WGS) entry which is preliminary data.</text>
</comment>
<dbReference type="EMBL" id="MFSP01000089">
    <property type="protein sequence ID" value="OGI66375.1"/>
    <property type="molecule type" value="Genomic_DNA"/>
</dbReference>
<feature type="transmembrane region" description="Helical" evidence="8">
    <location>
        <begin position="195"/>
        <end position="215"/>
    </location>
</feature>
<reference evidence="10 11" key="1">
    <citation type="journal article" date="2016" name="Nat. Commun.">
        <title>Thousands of microbial genomes shed light on interconnected biogeochemical processes in an aquifer system.</title>
        <authorList>
            <person name="Anantharaman K."/>
            <person name="Brown C.T."/>
            <person name="Hug L.A."/>
            <person name="Sharon I."/>
            <person name="Castelle C.J."/>
            <person name="Probst A.J."/>
            <person name="Thomas B.C."/>
            <person name="Singh A."/>
            <person name="Wilkins M.J."/>
            <person name="Karaoz U."/>
            <person name="Brodie E.L."/>
            <person name="Williams K.H."/>
            <person name="Hubbard S.S."/>
            <person name="Banfield J.F."/>
        </authorList>
    </citation>
    <scope>NUCLEOTIDE SEQUENCE [LARGE SCALE GENOMIC DNA]</scope>
</reference>
<dbReference type="PANTHER" id="PTHR42718:SF9">
    <property type="entry name" value="MAJOR FACILITATOR SUPERFAMILY MULTIDRUG TRANSPORTER MFSC"/>
    <property type="match status" value="1"/>
</dbReference>
<evidence type="ECO:0000256" key="3">
    <source>
        <dbReference type="ARBA" id="ARBA00022448"/>
    </source>
</evidence>
<evidence type="ECO:0000256" key="1">
    <source>
        <dbReference type="ARBA" id="ARBA00004651"/>
    </source>
</evidence>
<sequence>MSAGKSESRLLLTIAVMSAAFLQVLDTTIVNVALPHIAGELSATPDQISWVLTSYLVATGVMMPLTGYFTERWGQRRFIFISISGFVIASGLCGISTNLTELVCFRILQGVFGAPLIPLSQSILVQAYSAEERGRAMAIWGMGIMLAPIMGPTLGGYLTDALNWRWTFFINLPAGVLSLLLALRTVPDTPRRTRSFDWFGFLLLFLAIGGLQFVIDRGNQEDWFESGVIRIVATLSVIGLIAFIYRGLARRETALFDLRIFRDRNFSTGCALVTMYQMSLFGAILLTPLYLEDLLGYPADLAGLLMAPRGVAGLVSMLVVGRLITRVAPRVLILTGIAFWALGAFPMTHYSLQMNTWFLLWPMIVQGLGLGLIFVPGATIAYATLPRAVSAEAAGLYNLIRTVGTGIGISITATIFARQTQVAWNETGSQINAFNPAVESYLGRLDMNLLDPGAPAILAREVLRQSLMIGMVDALTVLAWSFVLMIPLAFLLHAGQPHHDNKPETVSE</sequence>
<feature type="transmembrane region" description="Helical" evidence="8">
    <location>
        <begin position="303"/>
        <end position="324"/>
    </location>
</feature>
<dbReference type="Gene3D" id="1.20.1720.10">
    <property type="entry name" value="Multidrug resistance protein D"/>
    <property type="match status" value="1"/>
</dbReference>
<dbReference type="InterPro" id="IPR011701">
    <property type="entry name" value="MFS"/>
</dbReference>
<feature type="domain" description="Major facilitator superfamily (MFS) profile" evidence="9">
    <location>
        <begin position="12"/>
        <end position="455"/>
    </location>
</feature>
<dbReference type="Proteomes" id="UP000179076">
    <property type="component" value="Unassembled WGS sequence"/>
</dbReference>
<proteinExistence type="inferred from homology"/>
<feature type="transmembrane region" description="Helical" evidence="8">
    <location>
        <begin position="395"/>
        <end position="417"/>
    </location>
</feature>
<dbReference type="InterPro" id="IPR020846">
    <property type="entry name" value="MFS_dom"/>
</dbReference>
<feature type="transmembrane region" description="Helical" evidence="8">
    <location>
        <begin position="227"/>
        <end position="248"/>
    </location>
</feature>
<keyword evidence="6 8" id="KW-1133">Transmembrane helix</keyword>
<name>A0A1F6V9X3_9PROT</name>
<dbReference type="AlphaFoldDB" id="A0A1F6V9X3"/>
<protein>
    <submittedName>
        <fullName evidence="10">Multidrug MFS transporter</fullName>
    </submittedName>
</protein>
<dbReference type="PROSITE" id="PS50850">
    <property type="entry name" value="MFS"/>
    <property type="match status" value="1"/>
</dbReference>
<feature type="transmembrane region" description="Helical" evidence="8">
    <location>
        <begin position="137"/>
        <end position="158"/>
    </location>
</feature>
<evidence type="ECO:0000256" key="8">
    <source>
        <dbReference type="SAM" id="Phobius"/>
    </source>
</evidence>
<feature type="transmembrane region" description="Helical" evidence="8">
    <location>
        <begin position="50"/>
        <end position="69"/>
    </location>
</feature>
<dbReference type="Pfam" id="PF07690">
    <property type="entry name" value="MFS_1"/>
    <property type="match status" value="1"/>
</dbReference>
<evidence type="ECO:0000256" key="7">
    <source>
        <dbReference type="ARBA" id="ARBA00023136"/>
    </source>
</evidence>
<evidence type="ECO:0000256" key="5">
    <source>
        <dbReference type="ARBA" id="ARBA00022692"/>
    </source>
</evidence>
<dbReference type="PANTHER" id="PTHR42718">
    <property type="entry name" value="MAJOR FACILITATOR SUPERFAMILY MULTIDRUG TRANSPORTER MFSC"/>
    <property type="match status" value="1"/>
</dbReference>
<evidence type="ECO:0000259" key="9">
    <source>
        <dbReference type="PROSITE" id="PS50850"/>
    </source>
</evidence>
<feature type="transmembrane region" description="Helical" evidence="8">
    <location>
        <begin position="164"/>
        <end position="183"/>
    </location>
</feature>
<organism evidence="10 11">
    <name type="scientific">Candidatus Muproteobacteria bacterium RBG_16_60_9</name>
    <dbReference type="NCBI Taxonomy" id="1817755"/>
    <lineage>
        <taxon>Bacteria</taxon>
        <taxon>Pseudomonadati</taxon>
        <taxon>Pseudomonadota</taxon>
        <taxon>Candidatus Muproteobacteria</taxon>
    </lineage>
</organism>
<dbReference type="SUPFAM" id="SSF103473">
    <property type="entry name" value="MFS general substrate transporter"/>
    <property type="match status" value="1"/>
</dbReference>
<keyword evidence="4" id="KW-1003">Cell membrane</keyword>
<keyword evidence="3" id="KW-0813">Transport</keyword>
<dbReference type="CDD" id="cd17503">
    <property type="entry name" value="MFS_LmrB_MDR_like"/>
    <property type="match status" value="1"/>
</dbReference>
<dbReference type="Gene3D" id="1.20.1250.20">
    <property type="entry name" value="MFS general substrate transporter like domains"/>
    <property type="match status" value="1"/>
</dbReference>
<gene>
    <name evidence="10" type="ORF">A2W18_13425</name>
</gene>
<dbReference type="InterPro" id="IPR036259">
    <property type="entry name" value="MFS_trans_sf"/>
</dbReference>
<feature type="transmembrane region" description="Helical" evidence="8">
    <location>
        <begin position="105"/>
        <end position="125"/>
    </location>
</feature>
<dbReference type="InterPro" id="IPR004638">
    <property type="entry name" value="EmrB-like"/>
</dbReference>
<evidence type="ECO:0000256" key="2">
    <source>
        <dbReference type="ARBA" id="ARBA00008537"/>
    </source>
</evidence>
<feature type="transmembrane region" description="Helical" evidence="8">
    <location>
        <begin position="467"/>
        <end position="492"/>
    </location>
</feature>
<accession>A0A1F6V9X3</accession>
<feature type="transmembrane region" description="Helical" evidence="8">
    <location>
        <begin position="358"/>
        <end position="383"/>
    </location>
</feature>
<keyword evidence="5 8" id="KW-0812">Transmembrane</keyword>
<dbReference type="NCBIfam" id="TIGR00711">
    <property type="entry name" value="efflux_EmrB"/>
    <property type="match status" value="1"/>
</dbReference>
<feature type="transmembrane region" description="Helical" evidence="8">
    <location>
        <begin position="78"/>
        <end position="99"/>
    </location>
</feature>
<evidence type="ECO:0000313" key="11">
    <source>
        <dbReference type="Proteomes" id="UP000179076"/>
    </source>
</evidence>
<comment type="similarity">
    <text evidence="2">Belongs to the major facilitator superfamily. EmrB family.</text>
</comment>
<comment type="subcellular location">
    <subcellularLocation>
        <location evidence="1">Cell membrane</location>
        <topology evidence="1">Multi-pass membrane protein</topology>
    </subcellularLocation>
</comment>